<feature type="chain" id="PRO_5038710447" evidence="2">
    <location>
        <begin position="20"/>
        <end position="84"/>
    </location>
</feature>
<feature type="signal peptide" evidence="2">
    <location>
        <begin position="1"/>
        <end position="19"/>
    </location>
</feature>
<feature type="region of interest" description="Disordered" evidence="1">
    <location>
        <begin position="19"/>
        <end position="47"/>
    </location>
</feature>
<organism evidence="3 4">
    <name type="scientific">Saccharothrix saharensis</name>
    <dbReference type="NCBI Taxonomy" id="571190"/>
    <lineage>
        <taxon>Bacteria</taxon>
        <taxon>Bacillati</taxon>
        <taxon>Actinomycetota</taxon>
        <taxon>Actinomycetes</taxon>
        <taxon>Pseudonocardiales</taxon>
        <taxon>Pseudonocardiaceae</taxon>
        <taxon>Saccharothrix</taxon>
    </lineage>
</organism>
<evidence type="ECO:0000313" key="4">
    <source>
        <dbReference type="Proteomes" id="UP000316628"/>
    </source>
</evidence>
<dbReference type="AlphaFoldDB" id="A0A543JG74"/>
<dbReference type="OrthoDB" id="504981at2"/>
<keyword evidence="4" id="KW-1185">Reference proteome</keyword>
<dbReference type="EMBL" id="VFPP01000001">
    <property type="protein sequence ID" value="TQM81781.1"/>
    <property type="molecule type" value="Genomic_DNA"/>
</dbReference>
<dbReference type="Proteomes" id="UP000316628">
    <property type="component" value="Unassembled WGS sequence"/>
</dbReference>
<sequence length="84" mass="8870">MRRLIALVLVVLTATPAAVPRSSDDRGTARTTHGTAPWGDDEPTTIVRSPRGGYVVDGELGALVGGTGTSDAYSSRRFRETAVR</sequence>
<comment type="caution">
    <text evidence="3">The sequence shown here is derived from an EMBL/GenBank/DDBJ whole genome shotgun (WGS) entry which is preliminary data.</text>
</comment>
<reference evidence="3 4" key="1">
    <citation type="submission" date="2019-06" db="EMBL/GenBank/DDBJ databases">
        <title>Sequencing the genomes of 1000 actinobacteria strains.</title>
        <authorList>
            <person name="Klenk H.-P."/>
        </authorList>
    </citation>
    <scope>NUCLEOTIDE SEQUENCE [LARGE SCALE GENOMIC DNA]</scope>
    <source>
        <strain evidence="3 4">DSM 45456</strain>
    </source>
</reference>
<feature type="region of interest" description="Disordered" evidence="1">
    <location>
        <begin position="65"/>
        <end position="84"/>
    </location>
</feature>
<dbReference type="RefSeq" id="WP_141979699.1">
    <property type="nucleotide sequence ID" value="NZ_VFPP01000001.1"/>
</dbReference>
<keyword evidence="2" id="KW-0732">Signal</keyword>
<name>A0A543JG74_9PSEU</name>
<evidence type="ECO:0000256" key="2">
    <source>
        <dbReference type="SAM" id="SignalP"/>
    </source>
</evidence>
<evidence type="ECO:0000256" key="1">
    <source>
        <dbReference type="SAM" id="MobiDB-lite"/>
    </source>
</evidence>
<protein>
    <submittedName>
        <fullName evidence="3">Uncharacterized protein</fullName>
    </submittedName>
</protein>
<proteinExistence type="predicted"/>
<evidence type="ECO:0000313" key="3">
    <source>
        <dbReference type="EMBL" id="TQM81781.1"/>
    </source>
</evidence>
<accession>A0A543JG74</accession>
<gene>
    <name evidence="3" type="ORF">FHX81_4163</name>
</gene>